<dbReference type="GO" id="GO:0000049">
    <property type="term" value="F:tRNA binding"/>
    <property type="evidence" value="ECO:0007669"/>
    <property type="project" value="UniProtKB-UniRule"/>
</dbReference>
<dbReference type="Gene3D" id="3.50.80.10">
    <property type="entry name" value="D-tyrosyl-tRNA(Tyr) deacylase"/>
    <property type="match status" value="1"/>
</dbReference>
<comment type="subcellular location">
    <subcellularLocation>
        <location evidence="2">Cytoplasm</location>
    </subcellularLocation>
</comment>
<keyword evidence="2" id="KW-0820">tRNA-binding</keyword>
<sequence>MRALVQRVGRAEVRVGGASVGRIGTGMVVLLGVGTEDTAEDATGLAARLAHLRVFDDAAGRLNRSILDIGGDVLSVPQFTLYADTGGGRRPSFVRAAPPERAEPLYLEFNRALEVLGIHVVPGRFRAHMEVEIHNDGPVTILLDSRER</sequence>
<comment type="domain">
    <text evidence="2">A Gly-cisPro motif from one monomer fits into the active site of the other monomer to allow specific chiral rejection of L-amino acids.</text>
</comment>
<evidence type="ECO:0000256" key="2">
    <source>
        <dbReference type="HAMAP-Rule" id="MF_00518"/>
    </source>
</evidence>
<dbReference type="FunFam" id="3.50.80.10:FF:000001">
    <property type="entry name" value="D-aminoacyl-tRNA deacylase"/>
    <property type="match status" value="1"/>
</dbReference>
<dbReference type="GO" id="GO:0043908">
    <property type="term" value="F:Ser(Gly)-tRNA(Ala) hydrolase activity"/>
    <property type="evidence" value="ECO:0007669"/>
    <property type="project" value="UniProtKB-UniRule"/>
</dbReference>
<dbReference type="InterPro" id="IPR023509">
    <property type="entry name" value="DTD-like_sf"/>
</dbReference>
<comment type="caution">
    <text evidence="3">The sequence shown here is derived from an EMBL/GenBank/DDBJ whole genome shotgun (WGS) entry which is preliminary data.</text>
</comment>
<dbReference type="EC" id="3.1.1.96" evidence="2"/>
<feature type="short sequence motif" description="Gly-cisPro motif, important for rejection of L-amino acids" evidence="2">
    <location>
        <begin position="137"/>
        <end position="138"/>
    </location>
</feature>
<dbReference type="GO" id="GO:0051500">
    <property type="term" value="F:D-tyrosyl-tRNA(Tyr) deacylase activity"/>
    <property type="evidence" value="ECO:0007669"/>
    <property type="project" value="TreeGrafter"/>
</dbReference>
<comment type="catalytic activity">
    <reaction evidence="2">
        <text>a D-aminoacyl-tRNA + H2O = a tRNA + a D-alpha-amino acid + H(+)</text>
        <dbReference type="Rhea" id="RHEA:13953"/>
        <dbReference type="Rhea" id="RHEA-COMP:10123"/>
        <dbReference type="Rhea" id="RHEA-COMP:10124"/>
        <dbReference type="ChEBI" id="CHEBI:15377"/>
        <dbReference type="ChEBI" id="CHEBI:15378"/>
        <dbReference type="ChEBI" id="CHEBI:59871"/>
        <dbReference type="ChEBI" id="CHEBI:78442"/>
        <dbReference type="ChEBI" id="CHEBI:79333"/>
        <dbReference type="EC" id="3.1.1.96"/>
    </reaction>
</comment>
<evidence type="ECO:0000313" key="4">
    <source>
        <dbReference type="Proteomes" id="UP000320048"/>
    </source>
</evidence>
<dbReference type="GO" id="GO:0019478">
    <property type="term" value="P:D-amino acid catabolic process"/>
    <property type="evidence" value="ECO:0007669"/>
    <property type="project" value="UniProtKB-UniRule"/>
</dbReference>
<name>A0A537JDB1_9BACT</name>
<reference evidence="3 4" key="1">
    <citation type="journal article" date="2019" name="Nat. Microbiol.">
        <title>Mediterranean grassland soil C-N compound turnover is dependent on rainfall and depth, and is mediated by genomically divergent microorganisms.</title>
        <authorList>
            <person name="Diamond S."/>
            <person name="Andeer P.F."/>
            <person name="Li Z."/>
            <person name="Crits-Christoph A."/>
            <person name="Burstein D."/>
            <person name="Anantharaman K."/>
            <person name="Lane K.R."/>
            <person name="Thomas B.C."/>
            <person name="Pan C."/>
            <person name="Northen T.R."/>
            <person name="Banfield J.F."/>
        </authorList>
    </citation>
    <scope>NUCLEOTIDE SEQUENCE [LARGE SCALE GENOMIC DNA]</scope>
    <source>
        <strain evidence="3">NP_7</strain>
    </source>
</reference>
<dbReference type="InterPro" id="IPR003732">
    <property type="entry name" value="Daa-tRNA_deacyls_DTD"/>
</dbReference>
<keyword evidence="2" id="KW-0963">Cytoplasm</keyword>
<dbReference type="GO" id="GO:0005737">
    <property type="term" value="C:cytoplasm"/>
    <property type="evidence" value="ECO:0007669"/>
    <property type="project" value="UniProtKB-SubCell"/>
</dbReference>
<dbReference type="EC" id="3.1.1.-" evidence="2"/>
<keyword evidence="2" id="KW-0694">RNA-binding</keyword>
<gene>
    <name evidence="2" type="primary">dtd</name>
    <name evidence="3" type="ORF">E6H04_06500</name>
</gene>
<evidence type="ECO:0000313" key="3">
    <source>
        <dbReference type="EMBL" id="TMI81515.1"/>
    </source>
</evidence>
<proteinExistence type="inferred from homology"/>
<dbReference type="Proteomes" id="UP000320048">
    <property type="component" value="Unassembled WGS sequence"/>
</dbReference>
<organism evidence="3 4">
    <name type="scientific">Candidatus Segetimicrobium genomatis</name>
    <dbReference type="NCBI Taxonomy" id="2569760"/>
    <lineage>
        <taxon>Bacteria</taxon>
        <taxon>Bacillati</taxon>
        <taxon>Candidatus Sysuimicrobiota</taxon>
        <taxon>Candidatus Sysuimicrobiia</taxon>
        <taxon>Candidatus Sysuimicrobiales</taxon>
        <taxon>Candidatus Segetimicrobiaceae</taxon>
        <taxon>Candidatus Segetimicrobium</taxon>
    </lineage>
</organism>
<comment type="similarity">
    <text evidence="1 2">Belongs to the DTD family.</text>
</comment>
<keyword evidence="2 3" id="KW-0378">Hydrolase</keyword>
<dbReference type="GO" id="GO:0106026">
    <property type="term" value="F:Gly-tRNA(Ala) deacylase activity"/>
    <property type="evidence" value="ECO:0007669"/>
    <property type="project" value="UniProtKB-UniRule"/>
</dbReference>
<dbReference type="Pfam" id="PF02580">
    <property type="entry name" value="Tyr_Deacylase"/>
    <property type="match status" value="1"/>
</dbReference>
<dbReference type="AlphaFoldDB" id="A0A537JDB1"/>
<comment type="catalytic activity">
    <reaction evidence="2">
        <text>glycyl-tRNA(Ala) + H2O = tRNA(Ala) + glycine + H(+)</text>
        <dbReference type="Rhea" id="RHEA:53744"/>
        <dbReference type="Rhea" id="RHEA-COMP:9657"/>
        <dbReference type="Rhea" id="RHEA-COMP:13640"/>
        <dbReference type="ChEBI" id="CHEBI:15377"/>
        <dbReference type="ChEBI" id="CHEBI:15378"/>
        <dbReference type="ChEBI" id="CHEBI:57305"/>
        <dbReference type="ChEBI" id="CHEBI:78442"/>
        <dbReference type="ChEBI" id="CHEBI:78522"/>
    </reaction>
</comment>
<dbReference type="HAMAP" id="MF_00518">
    <property type="entry name" value="Deacylase_Dtd"/>
    <property type="match status" value="1"/>
</dbReference>
<dbReference type="EMBL" id="VBAO01000168">
    <property type="protein sequence ID" value="TMI81515.1"/>
    <property type="molecule type" value="Genomic_DNA"/>
</dbReference>
<comment type="function">
    <text evidence="2">An aminoacyl-tRNA editing enzyme that deacylates mischarged D-aminoacyl-tRNAs. Also deacylates mischarged glycyl-tRNA(Ala), protecting cells against glycine mischarging by AlaRS. Acts via tRNA-based rather than protein-based catalysis; rejects L-amino acids rather than detecting D-amino acids in the active site. By recycling D-aminoacyl-tRNA to D-amino acids and free tRNA molecules, this enzyme counteracts the toxicity associated with the formation of D-aminoacyl-tRNA entities in vivo and helps enforce protein L-homochirality.</text>
</comment>
<evidence type="ECO:0000256" key="1">
    <source>
        <dbReference type="ARBA" id="ARBA00009673"/>
    </source>
</evidence>
<protein>
    <recommendedName>
        <fullName evidence="2">D-aminoacyl-tRNA deacylase</fullName>
        <shortName evidence="2">DTD</shortName>
        <ecNumber evidence="2">3.1.1.96</ecNumber>
    </recommendedName>
    <alternativeName>
        <fullName evidence="2">Gly-tRNA(Ala) deacylase</fullName>
        <ecNumber evidence="2">3.1.1.-</ecNumber>
    </alternativeName>
</protein>
<comment type="subunit">
    <text evidence="2">Homodimer.</text>
</comment>
<dbReference type="SUPFAM" id="SSF69500">
    <property type="entry name" value="DTD-like"/>
    <property type="match status" value="1"/>
</dbReference>
<accession>A0A537JDB1</accession>
<dbReference type="PANTHER" id="PTHR10472:SF5">
    <property type="entry name" value="D-AMINOACYL-TRNA DEACYLASE 1"/>
    <property type="match status" value="1"/>
</dbReference>
<dbReference type="PANTHER" id="PTHR10472">
    <property type="entry name" value="D-TYROSYL-TRNA TYR DEACYLASE"/>
    <property type="match status" value="1"/>
</dbReference>
<dbReference type="NCBIfam" id="TIGR00256">
    <property type="entry name" value="D-aminoacyl-tRNA deacylase"/>
    <property type="match status" value="1"/>
</dbReference>